<reference evidence="2" key="1">
    <citation type="journal article" date="2007" name="PLoS ONE">
        <title>The first genome sequence of an elite grapevine cultivar (Pinot noir Vitis vinifera L.): coping with a highly heterozygous genome.</title>
        <authorList>
            <person name="Velasco R."/>
            <person name="Zharkikh A."/>
            <person name="Troggio M."/>
            <person name="Cartwright D.A."/>
            <person name="Cestaro A."/>
            <person name="Pruss D."/>
            <person name="Pindo M."/>
            <person name="FitzGerald L.M."/>
            <person name="Vezzulli S."/>
            <person name="Reid J."/>
            <person name="Malacarne G."/>
            <person name="Iliev D."/>
            <person name="Coppola G."/>
            <person name="Wardell B."/>
            <person name="Micheletti D."/>
            <person name="Macalma T."/>
            <person name="Facci M."/>
            <person name="Mitchell J.T."/>
            <person name="Perazzolli M."/>
            <person name="Eldredge G."/>
            <person name="Gatto P."/>
            <person name="Oyzerski R."/>
            <person name="Moretto M."/>
            <person name="Gutin N."/>
            <person name="Stefanini M."/>
            <person name="Chen Y."/>
            <person name="Segala C."/>
            <person name="Davenport C."/>
            <person name="Dematte L."/>
            <person name="Mraz A."/>
            <person name="Battilana J."/>
            <person name="Stormo K."/>
            <person name="Costa F."/>
            <person name="Tao Q."/>
            <person name="Si-Ammour A."/>
            <person name="Harkins T."/>
            <person name="Lackey A."/>
            <person name="Perbost C."/>
            <person name="Taillon B."/>
            <person name="Stella A."/>
            <person name="Solovyev V."/>
            <person name="Fawcett J.A."/>
            <person name="Sterck L."/>
            <person name="Vandepoele K."/>
            <person name="Grando S.M."/>
            <person name="Toppo S."/>
            <person name="Moser C."/>
            <person name="Lanchbury J."/>
            <person name="Bogden R."/>
            <person name="Skolnick M."/>
            <person name="Sgaramella V."/>
            <person name="Bhatnagar S.K."/>
            <person name="Fontana P."/>
            <person name="Gutin A."/>
            <person name="Van de Peer Y."/>
            <person name="Salamini F."/>
            <person name="Viola R."/>
        </authorList>
    </citation>
    <scope>NUCLEOTIDE SEQUENCE</scope>
</reference>
<gene>
    <name evidence="2" type="ORF">VITISV_019170</name>
</gene>
<evidence type="ECO:0000313" key="2">
    <source>
        <dbReference type="EMBL" id="CAN66998.1"/>
    </source>
</evidence>
<evidence type="ECO:0000256" key="1">
    <source>
        <dbReference type="SAM" id="MobiDB-lite"/>
    </source>
</evidence>
<protein>
    <submittedName>
        <fullName evidence="2">Uncharacterized protein</fullName>
    </submittedName>
</protein>
<accession>A5APR6</accession>
<dbReference type="AlphaFoldDB" id="A5APR6"/>
<organism evidence="2">
    <name type="scientific">Vitis vinifera</name>
    <name type="common">Grape</name>
    <dbReference type="NCBI Taxonomy" id="29760"/>
    <lineage>
        <taxon>Eukaryota</taxon>
        <taxon>Viridiplantae</taxon>
        <taxon>Streptophyta</taxon>
        <taxon>Embryophyta</taxon>
        <taxon>Tracheophyta</taxon>
        <taxon>Spermatophyta</taxon>
        <taxon>Magnoliopsida</taxon>
        <taxon>eudicotyledons</taxon>
        <taxon>Gunneridae</taxon>
        <taxon>Pentapetalae</taxon>
        <taxon>rosids</taxon>
        <taxon>Vitales</taxon>
        <taxon>Vitaceae</taxon>
        <taxon>Viteae</taxon>
        <taxon>Vitis</taxon>
    </lineage>
</organism>
<feature type="region of interest" description="Disordered" evidence="1">
    <location>
        <begin position="173"/>
        <end position="192"/>
    </location>
</feature>
<proteinExistence type="predicted"/>
<sequence length="214" mass="23870">MLSTLKSLCFLHAFSHKPGFLQDVHPLDPTFVTPREKKQYRCAKGLHPRGSFVSASLRWTRGRPSCDTWHHSFHSDGNSHSFHPECLTSGFMSGRHPTSSGCLTVAILSGRRSTSSGYLTSESADVPPSLDISQPVPAAGWERRTIQLPRSGMSGYSDSAYPENIRSRHFRFPEQLSSSNTRDSPDPFPPTIKNQTQIILTTKSPELSLIFNER</sequence>
<name>A5APR6_VITVI</name>
<dbReference type="EMBL" id="AM431674">
    <property type="protein sequence ID" value="CAN66998.1"/>
    <property type="molecule type" value="Genomic_DNA"/>
</dbReference>